<dbReference type="OrthoDB" id="5380721at2"/>
<dbReference type="InterPro" id="IPR003776">
    <property type="entry name" value="YcaO-like_dom"/>
</dbReference>
<reference evidence="2 3" key="1">
    <citation type="submission" date="2018-02" db="EMBL/GenBank/DDBJ databases">
        <title>Genome sequence of Desulfovibrio carbinolicus DSM 3852.</title>
        <authorList>
            <person name="Wilbanks E."/>
            <person name="Skennerton C.T."/>
            <person name="Orphan V.J."/>
        </authorList>
    </citation>
    <scope>NUCLEOTIDE SEQUENCE [LARGE SCALE GENOMIC DNA]</scope>
    <source>
        <strain evidence="2 3">DSM 3852</strain>
    </source>
</reference>
<dbReference type="Gene3D" id="3.30.160.660">
    <property type="match status" value="1"/>
</dbReference>
<dbReference type="PROSITE" id="PS51664">
    <property type="entry name" value="YCAO"/>
    <property type="match status" value="1"/>
</dbReference>
<name>A0A4P6HLY3_9BACT</name>
<feature type="domain" description="YcaO" evidence="1">
    <location>
        <begin position="82"/>
        <end position="433"/>
    </location>
</feature>
<dbReference type="InterPro" id="IPR019734">
    <property type="entry name" value="TPR_rpt"/>
</dbReference>
<dbReference type="PANTHER" id="PTHR37809">
    <property type="entry name" value="RIBOSOMAL PROTEIN S12 METHYLTHIOTRANSFERASE ACCESSORY FACTOR YCAO"/>
    <property type="match status" value="1"/>
</dbReference>
<dbReference type="PANTHER" id="PTHR37809:SF1">
    <property type="entry name" value="RIBOSOMAL PROTEIN S12 METHYLTHIOTRANSFERASE ACCESSORY FACTOR YCAO"/>
    <property type="match status" value="1"/>
</dbReference>
<dbReference type="Proteomes" id="UP000293296">
    <property type="component" value="Chromosome"/>
</dbReference>
<evidence type="ECO:0000313" key="2">
    <source>
        <dbReference type="EMBL" id="QAZ68207.1"/>
    </source>
</evidence>
<dbReference type="SUPFAM" id="SSF48452">
    <property type="entry name" value="TPR-like"/>
    <property type="match status" value="1"/>
</dbReference>
<dbReference type="EMBL" id="CP026538">
    <property type="protein sequence ID" value="QAZ68207.1"/>
    <property type="molecule type" value="Genomic_DNA"/>
</dbReference>
<dbReference type="KEGG" id="dcb:C3Y92_13640"/>
<dbReference type="AlphaFoldDB" id="A0A4P6HLY3"/>
<evidence type="ECO:0000259" key="1">
    <source>
        <dbReference type="PROSITE" id="PS51664"/>
    </source>
</evidence>
<evidence type="ECO:0000313" key="3">
    <source>
        <dbReference type="Proteomes" id="UP000293296"/>
    </source>
</evidence>
<organism evidence="2 3">
    <name type="scientific">Solidesulfovibrio carbinolicus</name>
    <dbReference type="NCBI Taxonomy" id="296842"/>
    <lineage>
        <taxon>Bacteria</taxon>
        <taxon>Pseudomonadati</taxon>
        <taxon>Thermodesulfobacteriota</taxon>
        <taxon>Desulfovibrionia</taxon>
        <taxon>Desulfovibrionales</taxon>
        <taxon>Desulfovibrionaceae</taxon>
        <taxon>Solidesulfovibrio</taxon>
    </lineage>
</organism>
<dbReference type="SMART" id="SM00028">
    <property type="entry name" value="TPR"/>
    <property type="match status" value="3"/>
</dbReference>
<dbReference type="RefSeq" id="WP_129353480.1">
    <property type="nucleotide sequence ID" value="NZ_CP026538.1"/>
</dbReference>
<sequence>MTHDTIEAAGLSHRPKGYTVDQDKIISPVETIARARAAFARLGQGVLAETKRIDTGRLGIPVFLSICGDEARSVMPTRKQMGKGASPEQAEASALMELAERFSFFSFWRDEARFLPATWTEAEAAYGDALIPLSVILQSVGETLSEADARRILDLVPWRFVKVRDVAAGKDVAVPLDWFKILNEFNGSSAGNCFEESVLQGACELVERHVCAVIDRERRVVPTIDPAGIADPVLVKLLAAFESQGVKVWLKDFTLGQPVPTVAAIAYDPATFPHASEIVFTAGTAASPAKAAIRALTEVAQLAGDFESLSNYEASGLPKFTSLDEAAWVLDGPLVALESLPSIERADIAEELAELAQALGRLGYRLLTVDTTHPELGLSANYNVIPGFLFRERTPAASLGLFTGRLLAEEADPATADAGLAALAEVYPSAPFVPFFEGVLSLRLGDAEAAAAQFACAENLQQSAEDKGLAAFYQAHALSQLGRFEDIVPILDRAIGLCPEVKEYFNLRGVAHFKAARFEAAAADFAAALELDSGSAMDLANLGLCQARLGNGPLAEHYLEAALKLDPSITFARDELAALQRP</sequence>
<dbReference type="NCBIfam" id="TIGR00702">
    <property type="entry name" value="YcaO-type kinase domain"/>
    <property type="match status" value="1"/>
</dbReference>
<dbReference type="Pfam" id="PF02624">
    <property type="entry name" value="YcaO"/>
    <property type="match status" value="1"/>
</dbReference>
<gene>
    <name evidence="2" type="ORF">C3Y92_13640</name>
</gene>
<keyword evidence="3" id="KW-1185">Reference proteome</keyword>
<proteinExistence type="predicted"/>
<accession>A0A4P6HLY3</accession>
<protein>
    <recommendedName>
        <fullName evidence="1">YcaO domain-containing protein</fullName>
    </recommendedName>
</protein>
<dbReference type="Gene3D" id="1.25.40.10">
    <property type="entry name" value="Tetratricopeptide repeat domain"/>
    <property type="match status" value="1"/>
</dbReference>
<dbReference type="InterPro" id="IPR011990">
    <property type="entry name" value="TPR-like_helical_dom_sf"/>
</dbReference>